<reference evidence="2" key="1">
    <citation type="journal article" date="2023" name="Nat. Plants">
        <title>Single-cell RNA sequencing provides a high-resolution roadmap for understanding the multicellular compartmentation of specialized metabolism.</title>
        <authorList>
            <person name="Sun S."/>
            <person name="Shen X."/>
            <person name="Li Y."/>
            <person name="Li Y."/>
            <person name="Wang S."/>
            <person name="Li R."/>
            <person name="Zhang H."/>
            <person name="Shen G."/>
            <person name="Guo B."/>
            <person name="Wei J."/>
            <person name="Xu J."/>
            <person name="St-Pierre B."/>
            <person name="Chen S."/>
            <person name="Sun C."/>
        </authorList>
    </citation>
    <scope>NUCLEOTIDE SEQUENCE [LARGE SCALE GENOMIC DNA]</scope>
</reference>
<organism evidence="1 2">
    <name type="scientific">Catharanthus roseus</name>
    <name type="common">Madagascar periwinkle</name>
    <name type="synonym">Vinca rosea</name>
    <dbReference type="NCBI Taxonomy" id="4058"/>
    <lineage>
        <taxon>Eukaryota</taxon>
        <taxon>Viridiplantae</taxon>
        <taxon>Streptophyta</taxon>
        <taxon>Embryophyta</taxon>
        <taxon>Tracheophyta</taxon>
        <taxon>Spermatophyta</taxon>
        <taxon>Magnoliopsida</taxon>
        <taxon>eudicotyledons</taxon>
        <taxon>Gunneridae</taxon>
        <taxon>Pentapetalae</taxon>
        <taxon>asterids</taxon>
        <taxon>lamiids</taxon>
        <taxon>Gentianales</taxon>
        <taxon>Apocynaceae</taxon>
        <taxon>Rauvolfioideae</taxon>
        <taxon>Vinceae</taxon>
        <taxon>Catharanthinae</taxon>
        <taxon>Catharanthus</taxon>
    </lineage>
</organism>
<protein>
    <submittedName>
        <fullName evidence="1">Uncharacterized protein</fullName>
    </submittedName>
</protein>
<name>A0ACC0C3U9_CATRO</name>
<evidence type="ECO:0000313" key="1">
    <source>
        <dbReference type="EMBL" id="KAI5679560.1"/>
    </source>
</evidence>
<dbReference type="Proteomes" id="UP001060085">
    <property type="component" value="Linkage Group LG01"/>
</dbReference>
<keyword evidence="2" id="KW-1185">Reference proteome</keyword>
<dbReference type="EMBL" id="CM044701">
    <property type="protein sequence ID" value="KAI5679560.1"/>
    <property type="molecule type" value="Genomic_DNA"/>
</dbReference>
<comment type="caution">
    <text evidence="1">The sequence shown here is derived from an EMBL/GenBank/DDBJ whole genome shotgun (WGS) entry which is preliminary data.</text>
</comment>
<sequence>MASVDGVAALTGVPDQTQLQQQQQQQQQPPRVVERLNPAVQQQLNLESVKTRAISLFKAISRILEDFDAIARTNAVPKWQDTLGQFSMVNLELFNIVEDIKKVSKAFVVHPKNVNAENAAILPVMLSSKLLPEMETDDNSKKEQLLLGMQNLPVQMQIEKLKTRIDMIGAACESAEKVIADTRKAYFGTRQGPTLLPTIDKAQAAKIQEQENLLRHAVNHGEGLRTPGDQRQISTSLPVHLVDIIGESAQTFTDSSGMYMKSTPPLASNNSNSQGNLLQASGTQHIGRAAASPSAAAGSTSFDNSTASPLPYANSPRSSANMMNTPSPQQQLHQQQQQQQQLQQHQQRQKMMQLPPHQQQLLAQQQFRQSAMAGLGQNQPGQLHDLQGQSQQKFQALHGQHQMQFSQALGAQPFQGRQLASGAMQHGLGQTQLNQGNQLNRHLNQFSNPGNNALFSAAQTTPNSQMISNMSAMMPSQTLLPRMQLGMSGGNRTLASQNLSDQMFNMGAANPGGMMPLQQQHGSQGAFGNMQQNMQNLQQNMVPLQNAPQNHSNFQQQRSQNQQ</sequence>
<accession>A0ACC0C3U9</accession>
<evidence type="ECO:0000313" key="2">
    <source>
        <dbReference type="Proteomes" id="UP001060085"/>
    </source>
</evidence>
<proteinExistence type="predicted"/>
<gene>
    <name evidence="1" type="ORF">M9H77_00787</name>
</gene>